<dbReference type="InterPro" id="IPR004701">
    <property type="entry name" value="PTS_EIIA_man-typ"/>
</dbReference>
<evidence type="ECO:0000256" key="1">
    <source>
        <dbReference type="ARBA" id="ARBA00022679"/>
    </source>
</evidence>
<dbReference type="OrthoDB" id="8795346at2"/>
<accession>A0A4R7B7L7</accession>
<comment type="caution">
    <text evidence="3">The sequence shown here is derived from an EMBL/GenBank/DDBJ whole genome shotgun (WGS) entry which is preliminary data.</text>
</comment>
<keyword evidence="1" id="KW-0808">Transferase</keyword>
<evidence type="ECO:0000313" key="3">
    <source>
        <dbReference type="EMBL" id="TDR80760.1"/>
    </source>
</evidence>
<dbReference type="RefSeq" id="WP_133679420.1">
    <property type="nucleotide sequence ID" value="NZ_SNZP01000004.1"/>
</dbReference>
<organism evidence="3 4">
    <name type="scientific">Paludibacterium purpuratum</name>
    <dbReference type="NCBI Taxonomy" id="1144873"/>
    <lineage>
        <taxon>Bacteria</taxon>
        <taxon>Pseudomonadati</taxon>
        <taxon>Pseudomonadota</taxon>
        <taxon>Betaproteobacteria</taxon>
        <taxon>Neisseriales</taxon>
        <taxon>Chromobacteriaceae</taxon>
        <taxon>Paludibacterium</taxon>
    </lineage>
</organism>
<evidence type="ECO:0000313" key="4">
    <source>
        <dbReference type="Proteomes" id="UP000295611"/>
    </source>
</evidence>
<dbReference type="GO" id="GO:0016740">
    <property type="term" value="F:transferase activity"/>
    <property type="evidence" value="ECO:0007669"/>
    <property type="project" value="UniProtKB-KW"/>
</dbReference>
<dbReference type="GO" id="GO:0016020">
    <property type="term" value="C:membrane"/>
    <property type="evidence" value="ECO:0007669"/>
    <property type="project" value="InterPro"/>
</dbReference>
<sequence>MVGILLITHGNLGAVLAEDAYHILGRSWENLKALSVDKSDDPDVKHAVAQTMVGALNDGSGVLVLSDMLGGTPSNIASRLVHAGKVEAVTGVNLPMLVRALSYSQQPLDVVVSKAVTGGLEGVVYIIPGEGNG</sequence>
<dbReference type="AlphaFoldDB" id="A0A4R7B7L7"/>
<dbReference type="PROSITE" id="PS51096">
    <property type="entry name" value="PTS_EIIA_TYPE_4"/>
    <property type="match status" value="1"/>
</dbReference>
<keyword evidence="4" id="KW-1185">Reference proteome</keyword>
<dbReference type="InterPro" id="IPR051471">
    <property type="entry name" value="Bacterial_PTS_sugar_comp"/>
</dbReference>
<dbReference type="EMBL" id="SNZP01000004">
    <property type="protein sequence ID" value="TDR80760.1"/>
    <property type="molecule type" value="Genomic_DNA"/>
</dbReference>
<gene>
    <name evidence="3" type="ORF">DFP86_104260</name>
</gene>
<dbReference type="Proteomes" id="UP000295611">
    <property type="component" value="Unassembled WGS sequence"/>
</dbReference>
<dbReference type="SUPFAM" id="SSF53062">
    <property type="entry name" value="PTS system fructose IIA component-like"/>
    <property type="match status" value="1"/>
</dbReference>
<dbReference type="InterPro" id="IPR036662">
    <property type="entry name" value="PTS_EIIA_man-typ_sf"/>
</dbReference>
<protein>
    <submittedName>
        <fullName evidence="3">PTS system ascorbate-specific IIA component</fullName>
    </submittedName>
</protein>
<dbReference type="Gene3D" id="3.40.50.510">
    <property type="entry name" value="Phosphotransferase system, mannose-type IIA component"/>
    <property type="match status" value="1"/>
</dbReference>
<dbReference type="GO" id="GO:0009401">
    <property type="term" value="P:phosphoenolpyruvate-dependent sugar phosphotransferase system"/>
    <property type="evidence" value="ECO:0007669"/>
    <property type="project" value="InterPro"/>
</dbReference>
<dbReference type="Pfam" id="PF03610">
    <property type="entry name" value="EIIA-man"/>
    <property type="match status" value="1"/>
</dbReference>
<dbReference type="PANTHER" id="PTHR33799">
    <property type="entry name" value="PTS PERMEASE-RELATED-RELATED"/>
    <property type="match status" value="1"/>
</dbReference>
<proteinExistence type="predicted"/>
<reference evidence="3 4" key="1">
    <citation type="submission" date="2019-03" db="EMBL/GenBank/DDBJ databases">
        <title>Genomic Encyclopedia of Type Strains, Phase III (KMG-III): the genomes of soil and plant-associated and newly described type strains.</title>
        <authorList>
            <person name="Whitman W."/>
        </authorList>
    </citation>
    <scope>NUCLEOTIDE SEQUENCE [LARGE SCALE GENOMIC DNA]</scope>
    <source>
        <strain evidence="3 4">CECT 8976</strain>
    </source>
</reference>
<dbReference type="PANTHER" id="PTHR33799:SF1">
    <property type="entry name" value="PTS SYSTEM MANNOSE-SPECIFIC EIIAB COMPONENT-RELATED"/>
    <property type="match status" value="1"/>
</dbReference>
<feature type="domain" description="PTS EIIA type-4" evidence="2">
    <location>
        <begin position="1"/>
        <end position="123"/>
    </location>
</feature>
<name>A0A4R7B7L7_9NEIS</name>
<evidence type="ECO:0000259" key="2">
    <source>
        <dbReference type="PROSITE" id="PS51096"/>
    </source>
</evidence>